<evidence type="ECO:0000256" key="1">
    <source>
        <dbReference type="SAM" id="MobiDB-lite"/>
    </source>
</evidence>
<evidence type="ECO:0000313" key="3">
    <source>
        <dbReference type="Proteomes" id="UP000752012"/>
    </source>
</evidence>
<dbReference type="Proteomes" id="UP000752012">
    <property type="component" value="Unassembled WGS sequence"/>
</dbReference>
<feature type="region of interest" description="Disordered" evidence="1">
    <location>
        <begin position="117"/>
        <end position="144"/>
    </location>
</feature>
<keyword evidence="3" id="KW-1185">Reference proteome</keyword>
<comment type="caution">
    <text evidence="2">The sequence shown here is derived from an EMBL/GenBank/DDBJ whole genome shotgun (WGS) entry which is preliminary data.</text>
</comment>
<proteinExistence type="predicted"/>
<gene>
    <name evidence="2" type="ORF">HCN83_05165</name>
</gene>
<protein>
    <submittedName>
        <fullName evidence="2">Uncharacterized protein</fullName>
    </submittedName>
</protein>
<dbReference type="AlphaFoldDB" id="A0A969PQ80"/>
<reference evidence="2 3" key="1">
    <citation type="submission" date="2020-03" db="EMBL/GenBank/DDBJ databases">
        <title>Assessment of the enzymatic potential of alkaline-tolerant lipase obtained from Bacillus luteus H11 (technogenic soil) for the bioremediation of saline soils contaminated with petroleum substances.</title>
        <authorList>
            <person name="Kalwasinska A."/>
        </authorList>
    </citation>
    <scope>NUCLEOTIDE SEQUENCE [LARGE SCALE GENOMIC DNA]</scope>
    <source>
        <strain evidence="2 3">H11</strain>
    </source>
</reference>
<evidence type="ECO:0000313" key="2">
    <source>
        <dbReference type="EMBL" id="NJP36974.1"/>
    </source>
</evidence>
<dbReference type="EMBL" id="JAATHJ010000005">
    <property type="protein sequence ID" value="NJP36974.1"/>
    <property type="molecule type" value="Genomic_DNA"/>
</dbReference>
<name>A0A969PQ80_9BACI</name>
<accession>A0A969PQ80</accession>
<sequence>MKGRKARLHSDTGFSREAFKTQSGSARALMPFADLNGTASSDCADPTGVPAGHIGETALLVGEQRHNRQTRLFFYVYHEFDEGLASLFNIETSHREGSICVEADRAGLTTHMNRTASCRRRRNSTPGGSERGEDPAIPTAGGIG</sequence>
<organism evidence="2 3">
    <name type="scientific">Alkalicoccus luteus</name>
    <dbReference type="NCBI Taxonomy" id="1237094"/>
    <lineage>
        <taxon>Bacteria</taxon>
        <taxon>Bacillati</taxon>
        <taxon>Bacillota</taxon>
        <taxon>Bacilli</taxon>
        <taxon>Bacillales</taxon>
        <taxon>Bacillaceae</taxon>
        <taxon>Alkalicoccus</taxon>
    </lineage>
</organism>